<dbReference type="Proteomes" id="UP000316855">
    <property type="component" value="Chromosome"/>
</dbReference>
<name>A0A517VIQ1_9PLAN</name>
<dbReference type="Gene3D" id="2.160.20.10">
    <property type="entry name" value="Single-stranded right-handed beta-helix, Pectin lyase-like"/>
    <property type="match status" value="7"/>
</dbReference>
<dbReference type="Gene3D" id="1.10.1330.10">
    <property type="entry name" value="Dockerin domain"/>
    <property type="match status" value="1"/>
</dbReference>
<evidence type="ECO:0000313" key="13">
    <source>
        <dbReference type="EMBL" id="QDT92883.1"/>
    </source>
</evidence>
<accession>A0A517VIQ1</accession>
<dbReference type="KEGG" id="gax:Pan161_45540"/>
<dbReference type="GO" id="GO:0007154">
    <property type="term" value="P:cell communication"/>
    <property type="evidence" value="ECO:0007669"/>
    <property type="project" value="InterPro"/>
</dbReference>
<dbReference type="SMART" id="SM00710">
    <property type="entry name" value="PbH1"/>
    <property type="match status" value="48"/>
</dbReference>
<evidence type="ECO:0000256" key="4">
    <source>
        <dbReference type="ARBA" id="ARBA00016512"/>
    </source>
</evidence>
<dbReference type="PANTHER" id="PTHR11319:SF35">
    <property type="entry name" value="OUTER MEMBRANE PROTEIN PMPC-RELATED"/>
    <property type="match status" value="1"/>
</dbReference>
<evidence type="ECO:0000256" key="8">
    <source>
        <dbReference type="ARBA" id="ARBA00022837"/>
    </source>
</evidence>
<dbReference type="InterPro" id="IPR003644">
    <property type="entry name" value="Calx_beta"/>
</dbReference>
<evidence type="ECO:0000256" key="7">
    <source>
        <dbReference type="ARBA" id="ARBA00022737"/>
    </source>
</evidence>
<keyword evidence="6" id="KW-0732">Signal</keyword>
<keyword evidence="8" id="KW-0106">Calcium</keyword>
<sequence length="5674" mass="592338">MLLTSWVESMRVAFEKSRKATLNPRRRLQLRSVPSSARQKVQRRIAIEQLEDRTLLTSLIINQLTAGLGMTIDNSVLDPDDDGFSNYDSIIFEDLTVNATSGAGISIDLDGLQFQNDDHTEDVPFSILFDNVTVNAAAGRGIDIDLDGLLAESISIAVDSSTITGAVGNAFNIDLTDIVINEFNIVDSTLSGQSGAGVTVAMSNTIIDETSIRRSNIDGVSIDVADESNLRNTTLADNTIAGTSGNDGVSVNIVDSEAEELRLTNNNSIQGVSITVDDTAAEGAALLTELFIHSNVITGNTAGAGVSLNLNNVDQFVSITGNSITSNSGHGIVFDQTDGDLSGEIGDNLISGNTGHGIFFTPSTTNPVPTGASPGVPANPGVPGGPTDRIDFAAPRNEVQVVSFAGSAIGGFFQLQYTDNRGNSYTTDDIAHTATAAQVKAFLVALDSDIEVDDIQVNGNFTDGYEIEFVNDLAHQNINPLEVVNADLTFDNPTVTIFQDSIQDLFYQRASEVQVLTFDNVPTFGTYTLFFLGQSTTLNWDDDASAVEDALNDLAANLYPSMPADFKFVTVELTGVGFEVTVVDDPGNPLAYINIDQIIPNANGLNYDITITEQRAGTATLNEQQLLEFDYVNLPVGQQFILSLGSTSTAPITIVNSSAAMITSIDAALEAAGFGTTGTDFTVTGNFINGFVIEFTGDLEETNHALFQIALPPGTDITITASTTTQGSGRNEIQAIEFPAQPGGGDFTISLDTETTVPLAYDATAADVQLALEGLTNIGPGNVLVTKSSFGNSFIFLVEFVGSNSLRPADFENEPLGTLLTIDDDGLIAAVPTVTTVSEGTSLNEVQEVVVNGTPTAGDFKLSFDGVETTGVINFNDDAADILTQLNTIPVLNGNVLVRGDVTNGFEIEFIGELANTNPPQIAVTAVNLTGATLSVKTTTVGGYLRGISGNTITGNSGAGIEIDLEMYTSFYGDITGNTISSNDTQGINLNAADPTTLVSIDFSLSVEDNTLDANQGAAIAVSMEDTATGDVSITGNTITNTRNDLNAATPYTGDAIYVDLYGTDVHFEAFNQLRDLIIDGNYIGIDADSTAGLGNAGNGIGIHIEESTIIDYTQISNNVIMNNTGDGVHFHREDDARVGRADVDPIVGEERAVKIYSNMISGNSDGIDILAQNGSLTTTDFEIKDNVLSSNARDGIKMHAEADALIFADIINNEINTNSLNGIESTSYSSNYAGTDKRDVAGTWMQNTISNNSQHGIDISGRIGNHEMLFIGLNGVDPVTGADRGNLISGNGRDGIQIAATVDRIDGRVRIANNQILSNSTGGIELTGAGLRSSIDNNLIASNTGKGIDINSDSQVSFIRGNIITENTLDGLEILSANRVSPSEVGNNFTEFGPQQPTTSVTAIGNFIDNNGGRGVDLQTEDRANSDFIFGDGTEAGANHIVSNGLEGFYVVTTASVGQDQDAASTATLDATGSVVDSDADMVLQINTNYIQDNGVNSNFTTTGLVLRIGTMNSIWGGGTFWSSTQRPSSDNGGAAVGDEDSANAANGRSNVMVTGNVFEGNYGEDVYAESFVSTVDPNITSDVWTSPASNPNFRVLSSYERDPLARLNLFFEENTGNGLDVTNFGAYYDTAEPVFKSRLNNYTAPVPDGDFTSATRRRNAQRIASRAGYDPTIEPSPNGPPDSGNVIGASIDPVSGRILIQADDVSLLANGYAIEITRSLRATDGYDANPIYGLFTIADIDYNANTFTLVSTEGYDLTGYSTTGFWSTNDNTASFVFDGVGVSTFRVNQTYFNNSFDDYTSNFFNSVILGGGVGEIDFAWDFWNPDVDTFLAPFVQTFMTADISVTTPDPLNHTFPGDFIVSFTEDVSDLAVTLSDFALYHNNALVNDFYSLANLEQLTPRTFRLNIDTLLGGLADGEYELRLNADGSITDIKYSDSYNTLLFGDVERFTIDTAAPTVQIENVSPDPRSAAVGDLIVNFSEDVTGVDLGDFTLVGPNDSVNLAATPATLTQVTGSQFVLDLSKVTNLSGTYTLSINSTASSFIVDSAGNALTTDSDSVEDVSWVNDTQAPTATFDPFETTDGTVDIEFDNDVTGLDVDDFKLFRGGDDITDTIEDMSVVVKTIVSVVSIAGSDSAYKVTIHADYLSANGEYRLVFVGEGSGVTDDAGNEAVSSSDVKWNQGTDFTAPIAGIQDVIPDPETSLVYDVMINFSEDVTGVDILDFELWIDKGNGPEEIDISGLMLTEENSSTYTIDLSTVTNVDGEYTLKLIAAGSGIVDLSSNALVSGASETWRIGGPKLGASIQGIEDDEVIHTNAGVVSINFEDVPVLDNVDPNPVAVDVADVTISDFRLTLNGQAIDLAAAGVTVTAVNPVIGGTTTTASLFTLDLTQVTQATGSYVLTLVAEGSEIIDINDNPLLVNASKAWTNSSTIDLTGIDPTTVDDAVDTNVGDGIVADENGNITLRAAIQEANALAGSNVIQLAAGTYLLDIAGIDEDQSATGDLDIRDNLTIRGQGVGVTIIDGGALDRIFQIFAGVTLNLENLTIQNGRLTGSDDGAGIRNSGTTTLTNVEVTENVAEDGGGGINNTGLMVIVDSTISNNTAGGSGGGLRNTGTLQISRSTISENTTERDGGAVFNAGIGTVTVSNSTFSGNSSDRSGGAIRNTATLNATNNTMTLNDAGTAGGAVANSGTATMQNNLVIANTATTNSELDGSFTSLGGNLTGVIGTATGFGFGDIINVADPTPVLDLNLADNGGPTLTHALLLGSIAIDTGVNTNTATLEQRGSSRILGTNVDIGAVEYGTFFVNSTEDTVDINPGDGIVADENGNISLRAAIMEANALAGDSVIILGAGEYNLSLLGSGENSSETGDLDITDTTGSLTILGAGSGQTTINAAGLTDERDRVFDIFSGADLTLQGVMITGGKVIGDSGGGIRNVGTLTLINSLVDGNAAEVDVDDTTAVVNGGGILNGQLGLQGTLTLTNSDVTNNSAVDGGGIFNNDQSVITIVDSEISGNTASSDGGGLFNDLQATVDILRSSISGNTSTEDGGGIYNNDLASVTITDSKVNNNMADQGGGIFNEEAASLTITRTTVSGNTASQDGGGIYNDEGVVSLNTVSLLLNTAAFDGGGLYNGSAGEVTITTGMFDDNSAGRDGGAIANFGISLSLSGTIVRDSNAVRNGGGLFNDQEEGTVSLINASFINNEADSGGAIYNQELGVIDLDLSDLLNNTASENGGGIFNTADATITVRRTTVDGNVASNGAGIYNEDIAQLNLINSTVSNNVATGDGGGLFNNSLVLANIENATISGNAAINGAGIFNGDEGTMEITNATITNNAGTTGGGIINEDGGLVSVVNTIIAGNSATGTGVDVAGEYNSIGFNLIGDDTDSTGFIHSTDKVDVASAGLGNLQDNGGATFTHELLGGSLARDAGNNFYAPTNDQRGFARLFDGDGDGTLVVDIGAFESGYIVTSFKDSVDAVPGDGVSVDSQGRSTLRAAIIEANAHAGADTILLGSGTYTLSLFGLGENGALLGDLDITDDLTIIGAGSERTFIDADFLDRIFHIFTDVNVTIRGVTLVNGSVTRVEDGGAILNFGNLILEDVTIENGLANRGGALFNNGIVTMTDSLFENNTAIADGGAIFNSDYGTITIDLSTISGNDAENGGGIYNSTGGTLAVNDTTIDGNTATVAGGGVFISDEVAVGNGEGNASSSTGAQYQGEVVVVEEYEAHSIPKYNNGDSEIALLSEAPPFPVSDTFNLSSLPGSNFTIYLDFDGHTTTGTQWNTAFGTIVTPAYDTDGNVGSFSLAEIEVIQRTWLRVAEDFAPFNVNVTTAEPPVSDLIRTDGSDTRWGVRVVIGENTWYSNAGGVAYVGSFNDNLDTPTYVFNTGLIGVAEAASHEVGHTLGLFHDGTSTEEYYFGHGSGPTGWAPIMGAGYSQDLVQWSQGEYTDADNSEDDLNIITTQNGFSYRVDDYGSSIGTASSLINGTASGIIERNTDVDFFQFTTTGGDAIIDPFFESPNLDILATLYDSSGTQIQTSNPIGALNASFTGLAAGTYYVSIEGTGEGDVLGTGYSDYGSLGQYTITVTGLPPTVDVVGHVTISNSTISHNFAGTRGGGLLNEDTVDISNVTFSGNEAGKEGGAIHNTGEMTINNTTVYENSTEGTGGGIYSVADTASVSVKNTIVAGNNALLGGFDLAGTFTSLGYNLIGTSGSAAGFIDGFNGDIVGSNSQRIDPALTALLDNGGPTETHALLAGSRAIDAGDNTDGISLDQRGATRPTDTTSDIGAFEIVTPTISISDVSQLETDITDGTVMKFIVSLSNSNVDDVTVDFETSNISATAGVDYQFTTGTVTFVAGETTQVIEVLVYGDTVPEFHETFTVNLYNASGAVIGTPHGTGTIQNDEAILSIKEDISVDEGPQGTITNMDFTVTLSHPLTESVSVDFVSLITDSSETLGDAYADGDDFSISTQNITFLPGDTEVVVSVEIVGDSLIEEDEVFRVELQNIEVKPVSGSGNVSITINDVDIQAIGTITNDDEAFLSISDATMVEPEDGTGPVKMRFAVTLSHPAPTGGVTVNYETSDGIGGSGALAGSDYTADSGSISIDEDERMAFIEIDILDDVDGMTDAELTEYFTLKIISAEVTATAEAVPLSDDTAVGTIIEAGQGLVVTTTDDELDVDDTDAGYDRDDLSLREAIQIINNNIGGYHTIILNQDDYVMSIAGINENNNGTGDYDIKRDMTIVGEGAGLTIIDAANLDRIFHTQSDVTLNLSGMSLINGDADDGGAIFAEGDTNLNQIIFQDNSASFLGGAIVSLGQLDITNAQFLNNHAGFQGGAIYQYTETATVSRTTFSENSSDGRAGAVYVASDASFDVSQSLFYANDAGSRGGAIFNEGTITSTNVTFSGNHAGSRGGAIFNTGSLSVLNNTLTKNTADQSGGGISNDTGAFATLSNTIVAENSGFFANPDLGGAYDTTSSFNNLIGDIGTATGLTDDSMYGNLVGTQEAPIDPKLGDLLDNGGPTLTHSLLFGSLALDAGKDSDLSFNAPAVDQRGYERPKSQVTDGTPHVDIGAVEVQNILVDPNPDEGAPLFGTGGDASLVDENTSIQISVVKQKTGVSSNGHTAALPGNEDWLQEWDSFWVEVWVDTASGFGISDVLTDIAYNTAYFTATSVEFGSNFTFNKTVVIDDAAGVVRNLGGSTSKAYVGGTGYALLARIKFESLAGDQVEVDPTDLTIEPQKLGLDIQNAIIDISGIGEVSVNVGALPETDLYPVIYDIDDNDKIDYRDLIFFTSAYNQKVFNATSPYASALDFDKSGKVDYRDLISLAGNYGKKKSGNTEVTFPVNFGQKWVGNQLEVASGDDSIDQVIEAAVDTWETALGVEDLDVQVVVHDFGTAQLGSGLTTEYSVDGVPVGGRVVIDNDANGLGWHVDVTDLPSGSAYDLYTVLLHEIGHVLGFTRYFSGFGSLVEESGGNLVFVGSDFTVALDSTGLHVDDPAYADDLMGDTLDPGIRKTISDVNVQMLLEAYANAQSGSASGGAAPIFGTNNVPAEEIAEPVLIQSQGAAQTFIEQSSMSLVAPAVIKSTEEEDSNAGIQQTVTFDVFQPSVSSDPQVADEFELDTSLFEDLYSSSEFEDTLMDSDTDDRHLVFAHADDEQEWDLADDFNGEQEAMDDAFTNWEGPLL</sequence>
<feature type="region of interest" description="Disordered" evidence="11">
    <location>
        <begin position="1524"/>
        <end position="1549"/>
    </location>
</feature>
<reference evidence="13 14" key="1">
    <citation type="submission" date="2019-02" db="EMBL/GenBank/DDBJ databases">
        <title>Deep-cultivation of Planctomycetes and their phenomic and genomic characterization uncovers novel biology.</title>
        <authorList>
            <person name="Wiegand S."/>
            <person name="Jogler M."/>
            <person name="Boedeker C."/>
            <person name="Pinto D."/>
            <person name="Vollmers J."/>
            <person name="Rivas-Marin E."/>
            <person name="Kohn T."/>
            <person name="Peeters S.H."/>
            <person name="Heuer A."/>
            <person name="Rast P."/>
            <person name="Oberbeckmann S."/>
            <person name="Bunk B."/>
            <person name="Jeske O."/>
            <person name="Meyerdierks A."/>
            <person name="Storesund J.E."/>
            <person name="Kallscheuer N."/>
            <person name="Luecker S."/>
            <person name="Lage O.M."/>
            <person name="Pohl T."/>
            <person name="Merkel B.J."/>
            <person name="Hornburger P."/>
            <person name="Mueller R.-W."/>
            <person name="Bruemmer F."/>
            <person name="Labrenz M."/>
            <person name="Spormann A.M."/>
            <person name="Op den Camp H."/>
            <person name="Overmann J."/>
            <person name="Amann R."/>
            <person name="Jetten M.S.M."/>
            <person name="Mascher T."/>
            <person name="Medema M.H."/>
            <person name="Devos D.P."/>
            <person name="Kaster A.-K."/>
            <person name="Ovreas L."/>
            <person name="Rohde M."/>
            <person name="Galperin M.Y."/>
            <person name="Jogler C."/>
        </authorList>
    </citation>
    <scope>NUCLEOTIDE SEQUENCE [LARGE SCALE GENOMIC DNA]</scope>
    <source>
        <strain evidence="13 14">Pan161</strain>
    </source>
</reference>
<comment type="subcellular location">
    <subcellularLocation>
        <location evidence="1">Cell envelope</location>
    </subcellularLocation>
    <subcellularLocation>
        <location evidence="2">Cell outer membrane</location>
    </subcellularLocation>
    <subcellularLocation>
        <location evidence="3">Secreted</location>
    </subcellularLocation>
</comment>
<dbReference type="EMBL" id="CP036343">
    <property type="protein sequence ID" value="QDT92883.1"/>
    <property type="molecule type" value="Genomic_DNA"/>
</dbReference>
<dbReference type="Gene3D" id="2.60.40.2030">
    <property type="match status" value="3"/>
</dbReference>
<feature type="compositionally biased region" description="Polar residues" evidence="11">
    <location>
        <begin position="1524"/>
        <end position="1533"/>
    </location>
</feature>
<dbReference type="GO" id="GO:0005576">
    <property type="term" value="C:extracellular region"/>
    <property type="evidence" value="ECO:0007669"/>
    <property type="project" value="UniProtKB-SubCell"/>
</dbReference>
<dbReference type="InterPro" id="IPR024079">
    <property type="entry name" value="MetalloPept_cat_dom_sf"/>
</dbReference>
<dbReference type="OrthoDB" id="220114at2"/>
<feature type="domain" description="Calx-beta" evidence="12">
    <location>
        <begin position="4417"/>
        <end position="4502"/>
    </location>
</feature>
<feature type="region of interest" description="Disordered" evidence="11">
    <location>
        <begin position="1665"/>
        <end position="1687"/>
    </location>
</feature>
<proteinExistence type="predicted"/>
<keyword evidence="5" id="KW-0964">Secreted</keyword>
<dbReference type="GO" id="GO:0009279">
    <property type="term" value="C:cell outer membrane"/>
    <property type="evidence" value="ECO:0007669"/>
    <property type="project" value="UniProtKB-SubCell"/>
</dbReference>
<dbReference type="Pfam" id="PF02415">
    <property type="entry name" value="Chlam_PMP"/>
    <property type="match status" value="4"/>
</dbReference>
<evidence type="ECO:0000256" key="11">
    <source>
        <dbReference type="SAM" id="MobiDB-lite"/>
    </source>
</evidence>
<protein>
    <recommendedName>
        <fullName evidence="4">Probable pectate lyase C</fullName>
    </recommendedName>
</protein>
<dbReference type="InterPro" id="IPR018247">
    <property type="entry name" value="EF_Hand_1_Ca_BS"/>
</dbReference>
<organism evidence="13 14">
    <name type="scientific">Gimesia algae</name>
    <dbReference type="NCBI Taxonomy" id="2527971"/>
    <lineage>
        <taxon>Bacteria</taxon>
        <taxon>Pseudomonadati</taxon>
        <taxon>Planctomycetota</taxon>
        <taxon>Planctomycetia</taxon>
        <taxon>Planctomycetales</taxon>
        <taxon>Planctomycetaceae</taxon>
        <taxon>Gimesia</taxon>
    </lineage>
</organism>
<dbReference type="InterPro" id="IPR012334">
    <property type="entry name" value="Pectin_lyas_fold"/>
</dbReference>
<dbReference type="GO" id="GO:0000272">
    <property type="term" value="P:polysaccharide catabolic process"/>
    <property type="evidence" value="ECO:0007669"/>
    <property type="project" value="InterPro"/>
</dbReference>
<dbReference type="Gene3D" id="3.40.390.10">
    <property type="entry name" value="Collagenase (Catalytic Domain)"/>
    <property type="match status" value="1"/>
</dbReference>
<evidence type="ECO:0000256" key="10">
    <source>
        <dbReference type="ARBA" id="ARBA00023237"/>
    </source>
</evidence>
<evidence type="ECO:0000256" key="3">
    <source>
        <dbReference type="ARBA" id="ARBA00004613"/>
    </source>
</evidence>
<dbReference type="PANTHER" id="PTHR11319">
    <property type="entry name" value="G PROTEIN-COUPLED RECEPTOR-RELATED"/>
    <property type="match status" value="1"/>
</dbReference>
<dbReference type="InterPro" id="IPR036439">
    <property type="entry name" value="Dockerin_dom_sf"/>
</dbReference>
<dbReference type="Pfam" id="PF03160">
    <property type="entry name" value="Calx-beta"/>
    <property type="match status" value="3"/>
</dbReference>
<evidence type="ECO:0000256" key="6">
    <source>
        <dbReference type="ARBA" id="ARBA00022729"/>
    </source>
</evidence>
<dbReference type="NCBIfam" id="NF041518">
    <property type="entry name" value="choice_anch_Q"/>
    <property type="match status" value="4"/>
</dbReference>
<keyword evidence="14" id="KW-1185">Reference proteome</keyword>
<feature type="domain" description="Calx-beta" evidence="12">
    <location>
        <begin position="4303"/>
        <end position="4389"/>
    </location>
</feature>
<dbReference type="SUPFAM" id="SSF51126">
    <property type="entry name" value="Pectin lyase-like"/>
    <property type="match status" value="7"/>
</dbReference>
<dbReference type="InterPro" id="IPR059226">
    <property type="entry name" value="Choice_anch_Q_dom"/>
</dbReference>
<evidence type="ECO:0000256" key="5">
    <source>
        <dbReference type="ARBA" id="ARBA00022525"/>
    </source>
</evidence>
<evidence type="ECO:0000256" key="1">
    <source>
        <dbReference type="ARBA" id="ARBA00004196"/>
    </source>
</evidence>
<keyword evidence="7" id="KW-0677">Repeat</keyword>
<dbReference type="InterPro" id="IPR011050">
    <property type="entry name" value="Pectin_lyase_fold/virulence"/>
</dbReference>
<evidence type="ECO:0000256" key="2">
    <source>
        <dbReference type="ARBA" id="ARBA00004442"/>
    </source>
</evidence>
<feature type="domain" description="Calx-beta" evidence="12">
    <location>
        <begin position="4553"/>
        <end position="4644"/>
    </location>
</feature>
<keyword evidence="10" id="KW-0998">Cell outer membrane</keyword>
<evidence type="ECO:0000256" key="9">
    <source>
        <dbReference type="ARBA" id="ARBA00023136"/>
    </source>
</evidence>
<dbReference type="RefSeq" id="WP_145230887.1">
    <property type="nucleotide sequence ID" value="NZ_CP036343.1"/>
</dbReference>
<dbReference type="PROSITE" id="PS00018">
    <property type="entry name" value="EF_HAND_1"/>
    <property type="match status" value="2"/>
</dbReference>
<evidence type="ECO:0000313" key="14">
    <source>
        <dbReference type="Proteomes" id="UP000316855"/>
    </source>
</evidence>
<dbReference type="InterPro" id="IPR038081">
    <property type="entry name" value="CalX-like_sf"/>
</dbReference>
<dbReference type="SUPFAM" id="SSF55486">
    <property type="entry name" value="Metalloproteases ('zincins'), catalytic domain"/>
    <property type="match status" value="2"/>
</dbReference>
<dbReference type="Gene3D" id="2.60.120.380">
    <property type="match status" value="1"/>
</dbReference>
<gene>
    <name evidence="13" type="primary">pmpB_1</name>
    <name evidence="13" type="ORF">Pan161_45540</name>
</gene>
<dbReference type="InterPro" id="IPR006626">
    <property type="entry name" value="PbH1"/>
</dbReference>
<evidence type="ECO:0000259" key="12">
    <source>
        <dbReference type="Pfam" id="PF03160"/>
    </source>
</evidence>
<dbReference type="SUPFAM" id="SSF141072">
    <property type="entry name" value="CalX-like"/>
    <property type="match status" value="3"/>
</dbReference>
<dbReference type="InterPro" id="IPR003368">
    <property type="entry name" value="POMP_repeat"/>
</dbReference>
<keyword evidence="9" id="KW-0472">Membrane</keyword>
<dbReference type="GO" id="GO:0008237">
    <property type="term" value="F:metallopeptidase activity"/>
    <property type="evidence" value="ECO:0007669"/>
    <property type="project" value="InterPro"/>
</dbReference>